<accession>A0ABR5BMQ9</accession>
<feature type="compositionally biased region" description="Low complexity" evidence="2">
    <location>
        <begin position="678"/>
        <end position="689"/>
    </location>
</feature>
<keyword evidence="4" id="KW-1185">Reference proteome</keyword>
<keyword evidence="1" id="KW-0175">Coiled coil</keyword>
<feature type="compositionally biased region" description="Acidic residues" evidence="2">
    <location>
        <begin position="760"/>
        <end position="770"/>
    </location>
</feature>
<dbReference type="InterPro" id="IPR053005">
    <property type="entry name" value="Nuclear_Pos-Cytoskel_Interact"/>
</dbReference>
<feature type="compositionally biased region" description="Polar residues" evidence="2">
    <location>
        <begin position="521"/>
        <end position="538"/>
    </location>
</feature>
<feature type="compositionally biased region" description="Basic and acidic residues" evidence="2">
    <location>
        <begin position="323"/>
        <end position="336"/>
    </location>
</feature>
<dbReference type="PANTHER" id="PTHR28190">
    <property type="entry name" value="NUCLEAR MIGRATION PROTEIN NUM1"/>
    <property type="match status" value="1"/>
</dbReference>
<evidence type="ECO:0000313" key="4">
    <source>
        <dbReference type="Proteomes" id="UP000054272"/>
    </source>
</evidence>
<feature type="region of interest" description="Disordered" evidence="2">
    <location>
        <begin position="464"/>
        <end position="504"/>
    </location>
</feature>
<feature type="region of interest" description="Disordered" evidence="2">
    <location>
        <begin position="309"/>
        <end position="421"/>
    </location>
</feature>
<feature type="compositionally biased region" description="Basic residues" evidence="2">
    <location>
        <begin position="337"/>
        <end position="347"/>
    </location>
</feature>
<organism evidence="3 4">
    <name type="scientific">Cryptococcus gattii EJB2</name>
    <dbReference type="NCBI Taxonomy" id="1296103"/>
    <lineage>
        <taxon>Eukaryota</taxon>
        <taxon>Fungi</taxon>
        <taxon>Dikarya</taxon>
        <taxon>Basidiomycota</taxon>
        <taxon>Agaricomycotina</taxon>
        <taxon>Tremellomycetes</taxon>
        <taxon>Tremellales</taxon>
        <taxon>Cryptococcaceae</taxon>
        <taxon>Cryptococcus</taxon>
        <taxon>Cryptococcus gattii species complex</taxon>
    </lineage>
</organism>
<feature type="region of interest" description="Disordered" evidence="2">
    <location>
        <begin position="669"/>
        <end position="693"/>
    </location>
</feature>
<dbReference type="Proteomes" id="UP000054272">
    <property type="component" value="Unassembled WGS sequence"/>
</dbReference>
<reference evidence="3 4" key="1">
    <citation type="submission" date="2015-01" db="EMBL/GenBank/DDBJ databases">
        <title>The Genome Sequence of Cryptococcus gattii EJB2.</title>
        <authorList>
            <consortium name="The Broad Institute Genomics Platform"/>
            <person name="Cuomo C."/>
            <person name="Litvintseva A."/>
            <person name="Chen Y."/>
            <person name="Heitman J."/>
            <person name="Sun S."/>
            <person name="Springer D."/>
            <person name="Dromer F."/>
            <person name="Young S."/>
            <person name="Zeng Q."/>
            <person name="Gargeya S."/>
            <person name="Abouelleil A."/>
            <person name="Alvarado L."/>
            <person name="Chapman S.B."/>
            <person name="Gainer-Dewar J."/>
            <person name="Goldberg J."/>
            <person name="Griggs A."/>
            <person name="Gujja S."/>
            <person name="Hansen M."/>
            <person name="Howarth C."/>
            <person name="Imamovic A."/>
            <person name="Larimer J."/>
            <person name="Murphy C."/>
            <person name="Naylor J."/>
            <person name="Pearson M."/>
            <person name="Priest M."/>
            <person name="Roberts A."/>
            <person name="Saif S."/>
            <person name="Shea T."/>
            <person name="Sykes S."/>
            <person name="Wortman J."/>
            <person name="Nusbaum C."/>
            <person name="Birren B."/>
        </authorList>
    </citation>
    <scope>NUCLEOTIDE SEQUENCE [LARGE SCALE GENOMIC DNA]</scope>
    <source>
        <strain evidence="3 4">EJB2</strain>
    </source>
</reference>
<feature type="non-terminal residue" evidence="3">
    <location>
        <position position="1"/>
    </location>
</feature>
<feature type="region of interest" description="Disordered" evidence="2">
    <location>
        <begin position="748"/>
        <end position="778"/>
    </location>
</feature>
<proteinExistence type="predicted"/>
<feature type="region of interest" description="Disordered" evidence="2">
    <location>
        <begin position="1"/>
        <end position="55"/>
    </location>
</feature>
<feature type="coiled-coil region" evidence="1">
    <location>
        <begin position="422"/>
        <end position="456"/>
    </location>
</feature>
<evidence type="ECO:0000256" key="2">
    <source>
        <dbReference type="SAM" id="MobiDB-lite"/>
    </source>
</evidence>
<protein>
    <recommendedName>
        <fullName evidence="5">TATA element modulatory factor 1 TATA binding domain-containing protein</fullName>
    </recommendedName>
</protein>
<sequence length="902" mass="98936">MDDPFAGPSMGSPLPRQRSRINLKHSLPAPPSTRSLASMAGNSPTSSPTPLRRSEITADALRSHLSSLLEQKSSQLQMLGTMGQEILKQQQELEERIRGFEDEEMEGDAIREETKDKLRELDEAMKSWENQNEDMMKELGGKMPESLQGSAMATVPSPTKAAAQPSNLTRRQRNAQHRQLDMEFATEIGQNLLVEVRRLQALLSERDRALEKLSEEKETWEQESQSLLVAVRTAESSVDRYKEENWNLEVNLQELRSSVADMQDQLAKANAEQARLQKTLVSSREAAEAYKTEAEKNVQVIEELKAKHETDMAQARRTTAGLQRDKSDLLGELNHERQRRVSARGRMSHSLSASPGILSPNHADSDEDDVFAAGGKGNSSPTKRGPGFDANDNALSPSQLYESDFDSPNPTPSKPFPRSPLGEMFVNENDELREKLRAAEQEIEALRSENERVRLGSFSKKESVDEFGARAPASEWEEDEHTISASSRGRGSTRGRRGGRGKNFAASIGRKFGFNRAVSGLSTPNAGDRSFNSTSSGTPDLLRPRDMSASPAPSIVGGETLGNVFGSRSVERLGSASPFNTPSIDSLKANFGQPTALADEIGAPMEPSASYVDAGIMTDEWSPEKPIMPDTQPPPAIPSSTTPNKLVANWVIETPRRGVTVESQFVNLPPFPPPSTPPAAGDTTPTKKTIPLPMPSRLHQVFARPDSVDDSMSTTTDTDADDYESAAETIGSLTPNQTQSELPTDTEAYQTGREWPNESSAEDSDADEVQEQEHTMRGLKASSTLGLGLASAAAGGWAAAKQAHKMASRDRLAEAAGEKIVEKIVEIEKRIEVPVDRIVEVEKIVEKTIEVPVEKIVEVEKRIEVPVDRIVEVEKIVEVPVEKIVEVPVEKIVEVEKRVEVP</sequence>
<evidence type="ECO:0000313" key="3">
    <source>
        <dbReference type="EMBL" id="KIR76925.1"/>
    </source>
</evidence>
<name>A0ABR5BMQ9_9TREE</name>
<dbReference type="PANTHER" id="PTHR28190:SF1">
    <property type="entry name" value="NUCLEAR MIGRATION PROTEIN NUM1"/>
    <property type="match status" value="1"/>
</dbReference>
<gene>
    <name evidence="3" type="ORF">I306_06077</name>
</gene>
<feature type="compositionally biased region" description="Polar residues" evidence="2">
    <location>
        <begin position="32"/>
        <end position="42"/>
    </location>
</feature>
<evidence type="ECO:0008006" key="5">
    <source>
        <dbReference type="Google" id="ProtNLM"/>
    </source>
</evidence>
<dbReference type="EMBL" id="KN848767">
    <property type="protein sequence ID" value="KIR76925.1"/>
    <property type="molecule type" value="Genomic_DNA"/>
</dbReference>
<feature type="compositionally biased region" description="Pro residues" evidence="2">
    <location>
        <begin position="409"/>
        <end position="418"/>
    </location>
</feature>
<feature type="compositionally biased region" description="Basic residues" evidence="2">
    <location>
        <begin position="491"/>
        <end position="500"/>
    </location>
</feature>
<feature type="region of interest" description="Disordered" evidence="2">
    <location>
        <begin position="521"/>
        <end position="544"/>
    </location>
</feature>
<evidence type="ECO:0000256" key="1">
    <source>
        <dbReference type="SAM" id="Coils"/>
    </source>
</evidence>
<feature type="coiled-coil region" evidence="1">
    <location>
        <begin position="83"/>
        <end position="138"/>
    </location>
</feature>